<protein>
    <recommendedName>
        <fullName evidence="1">diguanylate cyclase</fullName>
        <ecNumber evidence="1">2.7.7.65</ecNumber>
    </recommendedName>
</protein>
<evidence type="ECO:0000259" key="7">
    <source>
        <dbReference type="PROSITE" id="PS50887"/>
    </source>
</evidence>
<keyword evidence="3" id="KW-0597">Phosphoprotein</keyword>
<organism evidence="8 9">
    <name type="scientific">Myxococcus fulvus</name>
    <dbReference type="NCBI Taxonomy" id="33"/>
    <lineage>
        <taxon>Bacteria</taxon>
        <taxon>Pseudomonadati</taxon>
        <taxon>Myxococcota</taxon>
        <taxon>Myxococcia</taxon>
        <taxon>Myxococcales</taxon>
        <taxon>Cystobacterineae</taxon>
        <taxon>Myxococcaceae</taxon>
        <taxon>Myxococcus</taxon>
    </lineage>
</organism>
<dbReference type="CDD" id="cd01949">
    <property type="entry name" value="GGDEF"/>
    <property type="match status" value="1"/>
</dbReference>
<dbReference type="Pfam" id="PF00072">
    <property type="entry name" value="Response_reg"/>
    <property type="match status" value="1"/>
</dbReference>
<gene>
    <name evidence="8" type="ORF">MFU01_14510</name>
</gene>
<dbReference type="GO" id="GO:0000160">
    <property type="term" value="P:phosphorelay signal transduction system"/>
    <property type="evidence" value="ECO:0007669"/>
    <property type="project" value="InterPro"/>
</dbReference>
<accession>A0A511SWX9</accession>
<dbReference type="Proteomes" id="UP000321514">
    <property type="component" value="Unassembled WGS sequence"/>
</dbReference>
<dbReference type="STRING" id="1334629.MFUL124B02_33660"/>
<dbReference type="GO" id="GO:0005886">
    <property type="term" value="C:plasma membrane"/>
    <property type="evidence" value="ECO:0007669"/>
    <property type="project" value="TreeGrafter"/>
</dbReference>
<dbReference type="InterPro" id="IPR050469">
    <property type="entry name" value="Diguanylate_Cyclase"/>
</dbReference>
<evidence type="ECO:0000256" key="5">
    <source>
        <dbReference type="SAM" id="MobiDB-lite"/>
    </source>
</evidence>
<dbReference type="Gene3D" id="6.10.250.690">
    <property type="match status" value="1"/>
</dbReference>
<dbReference type="FunFam" id="3.30.70.270:FF:000001">
    <property type="entry name" value="Diguanylate cyclase domain protein"/>
    <property type="match status" value="1"/>
</dbReference>
<dbReference type="PANTHER" id="PTHR45138:SF9">
    <property type="entry name" value="DIGUANYLATE CYCLASE DGCM-RELATED"/>
    <property type="match status" value="1"/>
</dbReference>
<evidence type="ECO:0000256" key="1">
    <source>
        <dbReference type="ARBA" id="ARBA00012528"/>
    </source>
</evidence>
<comment type="catalytic activity">
    <reaction evidence="2">
        <text>2 GTP = 3',3'-c-di-GMP + 2 diphosphate</text>
        <dbReference type="Rhea" id="RHEA:24898"/>
        <dbReference type="ChEBI" id="CHEBI:33019"/>
        <dbReference type="ChEBI" id="CHEBI:37565"/>
        <dbReference type="ChEBI" id="CHEBI:58805"/>
        <dbReference type="EC" id="2.7.7.65"/>
    </reaction>
</comment>
<dbReference type="SUPFAM" id="SSF52172">
    <property type="entry name" value="CheY-like"/>
    <property type="match status" value="1"/>
</dbReference>
<dbReference type="InterPro" id="IPR011006">
    <property type="entry name" value="CheY-like_superfamily"/>
</dbReference>
<dbReference type="PANTHER" id="PTHR45138">
    <property type="entry name" value="REGULATORY COMPONENTS OF SENSORY TRANSDUCTION SYSTEM"/>
    <property type="match status" value="1"/>
</dbReference>
<dbReference type="InterPro" id="IPR001789">
    <property type="entry name" value="Sig_transdc_resp-reg_receiver"/>
</dbReference>
<dbReference type="PROSITE" id="PS50887">
    <property type="entry name" value="GGDEF"/>
    <property type="match status" value="1"/>
</dbReference>
<name>A0A511SWX9_MYXFU</name>
<keyword evidence="4" id="KW-0175">Coiled coil</keyword>
<dbReference type="InterPro" id="IPR043128">
    <property type="entry name" value="Rev_trsase/Diguanyl_cyclase"/>
</dbReference>
<dbReference type="EMBL" id="BJXR01000016">
    <property type="protein sequence ID" value="GEN06414.1"/>
    <property type="molecule type" value="Genomic_DNA"/>
</dbReference>
<sequence>MHWGRNRMADGERKKTQEVARRAGTGGELSGRTVLIVDDDPAHVAHVREGLAPRGYVFKEAHDGTQALSAIRESRPDLILMDVEMPGLGGVEVCRIIKANAGEDGFGFIPVILMTARQAAGKVEGLELGADDYLVKPFDMLELSARVKSMLRLKLLQDALVEKNRELDRANKELAKKREELLALSRTDGLTGLYNRRCFEERLSEEFARSRRYQSPLSLVMLDIDHFKRINDTFGHVFGDQVLKAVAQTTRARLREVDMLARYGGEEFIALLPETAPQDALKVCERVREAIAALGVEHVGADGRPQQVRLTASLGVATVPSNDLETAEALLRAADAGLYAAKGAGRNRVQQHVP</sequence>
<feature type="compositionally biased region" description="Basic and acidic residues" evidence="5">
    <location>
        <begin position="7"/>
        <end position="21"/>
    </location>
</feature>
<reference evidence="8 9" key="1">
    <citation type="submission" date="2019-07" db="EMBL/GenBank/DDBJ databases">
        <title>Whole genome shotgun sequence of Myxococcus fulvus NBRC 100333.</title>
        <authorList>
            <person name="Hosoyama A."/>
            <person name="Uohara A."/>
            <person name="Ohji S."/>
            <person name="Ichikawa N."/>
        </authorList>
    </citation>
    <scope>NUCLEOTIDE SEQUENCE [LARGE SCALE GENOMIC DNA]</scope>
    <source>
        <strain evidence="8 9">NBRC 100333</strain>
    </source>
</reference>
<dbReference type="Gene3D" id="3.30.70.270">
    <property type="match status" value="1"/>
</dbReference>
<evidence type="ECO:0000313" key="8">
    <source>
        <dbReference type="EMBL" id="GEN06414.1"/>
    </source>
</evidence>
<dbReference type="InterPro" id="IPR029787">
    <property type="entry name" value="Nucleotide_cyclase"/>
</dbReference>
<feature type="region of interest" description="Disordered" evidence="5">
    <location>
        <begin position="1"/>
        <end position="25"/>
    </location>
</feature>
<dbReference type="SMART" id="SM00448">
    <property type="entry name" value="REC"/>
    <property type="match status" value="1"/>
</dbReference>
<dbReference type="GO" id="GO:0043709">
    <property type="term" value="P:cell adhesion involved in single-species biofilm formation"/>
    <property type="evidence" value="ECO:0007669"/>
    <property type="project" value="TreeGrafter"/>
</dbReference>
<proteinExistence type="predicted"/>
<comment type="caution">
    <text evidence="8">The sequence shown here is derived from an EMBL/GenBank/DDBJ whole genome shotgun (WGS) entry which is preliminary data.</text>
</comment>
<feature type="domain" description="GGDEF" evidence="7">
    <location>
        <begin position="215"/>
        <end position="354"/>
    </location>
</feature>
<dbReference type="SUPFAM" id="SSF55073">
    <property type="entry name" value="Nucleotide cyclase"/>
    <property type="match status" value="1"/>
</dbReference>
<dbReference type="SMART" id="SM00267">
    <property type="entry name" value="GGDEF"/>
    <property type="match status" value="1"/>
</dbReference>
<dbReference type="AlphaFoldDB" id="A0A511SWX9"/>
<dbReference type="InterPro" id="IPR000160">
    <property type="entry name" value="GGDEF_dom"/>
</dbReference>
<dbReference type="GO" id="GO:0052621">
    <property type="term" value="F:diguanylate cyclase activity"/>
    <property type="evidence" value="ECO:0007669"/>
    <property type="project" value="UniProtKB-EC"/>
</dbReference>
<feature type="modified residue" description="4-aspartylphosphate" evidence="3">
    <location>
        <position position="82"/>
    </location>
</feature>
<dbReference type="NCBIfam" id="TIGR00254">
    <property type="entry name" value="GGDEF"/>
    <property type="match status" value="1"/>
</dbReference>
<evidence type="ECO:0000256" key="4">
    <source>
        <dbReference type="SAM" id="Coils"/>
    </source>
</evidence>
<dbReference type="PROSITE" id="PS50110">
    <property type="entry name" value="RESPONSE_REGULATORY"/>
    <property type="match status" value="1"/>
</dbReference>
<dbReference type="Gene3D" id="3.40.50.2300">
    <property type="match status" value="1"/>
</dbReference>
<evidence type="ECO:0000256" key="3">
    <source>
        <dbReference type="PROSITE-ProRule" id="PRU00169"/>
    </source>
</evidence>
<dbReference type="EC" id="2.7.7.65" evidence="1"/>
<evidence type="ECO:0000313" key="9">
    <source>
        <dbReference type="Proteomes" id="UP000321514"/>
    </source>
</evidence>
<evidence type="ECO:0000259" key="6">
    <source>
        <dbReference type="PROSITE" id="PS50110"/>
    </source>
</evidence>
<feature type="coiled-coil region" evidence="4">
    <location>
        <begin position="153"/>
        <end position="187"/>
    </location>
</feature>
<feature type="domain" description="Response regulatory" evidence="6">
    <location>
        <begin position="33"/>
        <end position="151"/>
    </location>
</feature>
<evidence type="ECO:0000256" key="2">
    <source>
        <dbReference type="ARBA" id="ARBA00034247"/>
    </source>
</evidence>
<dbReference type="GO" id="GO:1902201">
    <property type="term" value="P:negative regulation of bacterial-type flagellum-dependent cell motility"/>
    <property type="evidence" value="ECO:0007669"/>
    <property type="project" value="TreeGrafter"/>
</dbReference>
<dbReference type="Pfam" id="PF00990">
    <property type="entry name" value="GGDEF"/>
    <property type="match status" value="1"/>
</dbReference>